<dbReference type="GO" id="GO:0051260">
    <property type="term" value="P:protein homooligomerization"/>
    <property type="evidence" value="ECO:0007669"/>
    <property type="project" value="InterPro"/>
</dbReference>
<dbReference type="STRING" id="670386.D3BMY9"/>
<reference evidence="4 5" key="1">
    <citation type="journal article" date="2011" name="Genome Res.">
        <title>Phylogeny-wide analysis of social amoeba genomes highlights ancient origins for complex intercellular communication.</title>
        <authorList>
            <person name="Heidel A.J."/>
            <person name="Lawal H.M."/>
            <person name="Felder M."/>
            <person name="Schilde C."/>
            <person name="Helps N.R."/>
            <person name="Tunggal B."/>
            <person name="Rivero F."/>
            <person name="John U."/>
            <person name="Schleicher M."/>
            <person name="Eichinger L."/>
            <person name="Platzer M."/>
            <person name="Noegel A.A."/>
            <person name="Schaap P."/>
            <person name="Gloeckner G."/>
        </authorList>
    </citation>
    <scope>NUCLEOTIDE SEQUENCE [LARGE SCALE GENOMIC DNA]</scope>
    <source>
        <strain evidence="5">ATCC 26659 / Pp 5 / PN500</strain>
    </source>
</reference>
<dbReference type="GeneID" id="31368030"/>
<accession>D3BMY9</accession>
<dbReference type="Proteomes" id="UP000001396">
    <property type="component" value="Unassembled WGS sequence"/>
</dbReference>
<evidence type="ECO:0000313" key="4">
    <source>
        <dbReference type="EMBL" id="EFA77351.1"/>
    </source>
</evidence>
<dbReference type="Gene3D" id="3.30.710.10">
    <property type="entry name" value="Potassium Channel Kv1.1, Chain A"/>
    <property type="match status" value="1"/>
</dbReference>
<dbReference type="AlphaFoldDB" id="D3BMY9"/>
<protein>
    <submittedName>
        <fullName evidence="4">Uncharacterized protein</fullName>
    </submittedName>
</protein>
<dbReference type="PROSITE" id="PS50097">
    <property type="entry name" value="BTB"/>
    <property type="match status" value="1"/>
</dbReference>
<dbReference type="InterPro" id="IPR011333">
    <property type="entry name" value="SKP1/BTB/POZ_sf"/>
</dbReference>
<proteinExistence type="predicted"/>
<gene>
    <name evidence="4" type="ORF">PPL_12563</name>
</gene>
<dbReference type="InterPro" id="IPR003131">
    <property type="entry name" value="T1-type_BTB"/>
</dbReference>
<feature type="coiled-coil region" evidence="1">
    <location>
        <begin position="13"/>
        <end position="47"/>
    </location>
</feature>
<name>D3BMY9_HETP5</name>
<dbReference type="RefSeq" id="XP_020429480.1">
    <property type="nucleotide sequence ID" value="XM_020583293.1"/>
</dbReference>
<dbReference type="InterPro" id="IPR006571">
    <property type="entry name" value="TLDc_dom"/>
</dbReference>
<dbReference type="OMA" id="HFELIND"/>
<evidence type="ECO:0000259" key="3">
    <source>
        <dbReference type="PROSITE" id="PS51886"/>
    </source>
</evidence>
<keyword evidence="5" id="KW-1185">Reference proteome</keyword>
<dbReference type="SUPFAM" id="SSF54695">
    <property type="entry name" value="POZ domain"/>
    <property type="match status" value="1"/>
</dbReference>
<evidence type="ECO:0000313" key="5">
    <source>
        <dbReference type="Proteomes" id="UP000001396"/>
    </source>
</evidence>
<dbReference type="InterPro" id="IPR000210">
    <property type="entry name" value="BTB/POZ_dom"/>
</dbReference>
<dbReference type="PROSITE" id="PS51886">
    <property type="entry name" value="TLDC"/>
    <property type="match status" value="1"/>
</dbReference>
<sequence>MLDRTQTKTKEIEGSLKELVELYNEDINALKEEIKNLEIRKAAFLDVKKAIDISLIPDPITLNVGGMKFQTSKSTLTKIPGSYFDAMLSGQIDIQSVSGKPNNTFFIDRDGTHFRYILNFLRDGDTPIPDSVKPEVSKEMKFYKLVPPTQSDLITHDQFKIINGWLGGELSYELIYKGTKDGFESATFHNKCNGKGATLTVVKSSDGNVFGGYNSQSWNSNGAYYGDNKCFIYTMVNKNNIQPTKYAPIANNTNVVYGHNGYGPTFGGGHDLYISNQCNANQQSYQNFPNCYADTTGKAKATFATTYNFTVSEIEVFTVL</sequence>
<dbReference type="InParanoid" id="D3BMY9"/>
<dbReference type="Pfam" id="PF02214">
    <property type="entry name" value="BTB_2"/>
    <property type="match status" value="1"/>
</dbReference>
<evidence type="ECO:0000259" key="2">
    <source>
        <dbReference type="PROSITE" id="PS50097"/>
    </source>
</evidence>
<dbReference type="InterPro" id="IPR045068">
    <property type="entry name" value="BACURD1-3"/>
</dbReference>
<dbReference type="SMART" id="SM00584">
    <property type="entry name" value="TLDc"/>
    <property type="match status" value="1"/>
</dbReference>
<dbReference type="EMBL" id="ADBJ01000043">
    <property type="protein sequence ID" value="EFA77351.1"/>
    <property type="molecule type" value="Genomic_DNA"/>
</dbReference>
<feature type="domain" description="TLDc" evidence="3">
    <location>
        <begin position="144"/>
        <end position="320"/>
    </location>
</feature>
<comment type="caution">
    <text evidence="4">The sequence shown here is derived from an EMBL/GenBank/DDBJ whole genome shotgun (WGS) entry which is preliminary data.</text>
</comment>
<dbReference type="PANTHER" id="PTHR11145:SF8">
    <property type="entry name" value="RE57120P"/>
    <property type="match status" value="1"/>
</dbReference>
<organism evidence="4 5">
    <name type="scientific">Heterostelium pallidum (strain ATCC 26659 / Pp 5 / PN500)</name>
    <name type="common">Cellular slime mold</name>
    <name type="synonym">Polysphondylium pallidum</name>
    <dbReference type="NCBI Taxonomy" id="670386"/>
    <lineage>
        <taxon>Eukaryota</taxon>
        <taxon>Amoebozoa</taxon>
        <taxon>Evosea</taxon>
        <taxon>Eumycetozoa</taxon>
        <taxon>Dictyostelia</taxon>
        <taxon>Acytosteliales</taxon>
        <taxon>Acytosteliaceae</taxon>
        <taxon>Heterostelium</taxon>
    </lineage>
</organism>
<dbReference type="PANTHER" id="PTHR11145">
    <property type="entry name" value="BTB/POZ DOMAIN-CONTAINING ADAPTER FOR CUL3-MEDIATED RHOA DEGRADATION PROTEIN FAMILY MEMBER"/>
    <property type="match status" value="1"/>
</dbReference>
<dbReference type="Pfam" id="PF07534">
    <property type="entry name" value="TLD"/>
    <property type="match status" value="1"/>
</dbReference>
<evidence type="ECO:0000256" key="1">
    <source>
        <dbReference type="SAM" id="Coils"/>
    </source>
</evidence>
<keyword evidence="1" id="KW-0175">Coiled coil</keyword>
<feature type="domain" description="BTB" evidence="2">
    <location>
        <begin position="58"/>
        <end position="130"/>
    </location>
</feature>
<dbReference type="SMART" id="SM00225">
    <property type="entry name" value="BTB"/>
    <property type="match status" value="1"/>
</dbReference>